<reference evidence="2" key="1">
    <citation type="submission" date="2021-01" db="UniProtKB">
        <authorList>
            <consortium name="EnsemblMetazoa"/>
        </authorList>
    </citation>
    <scope>IDENTIFICATION</scope>
</reference>
<keyword evidence="3" id="KW-1185">Reference proteome</keyword>
<dbReference type="AlphaFoldDB" id="A0A7M5XH33"/>
<evidence type="ECO:0000313" key="2">
    <source>
        <dbReference type="EnsemblMetazoa" id="CLYHEMP022239.1"/>
    </source>
</evidence>
<feature type="chain" id="PRO_5029768274" evidence="1">
    <location>
        <begin position="19"/>
        <end position="111"/>
    </location>
</feature>
<dbReference type="Proteomes" id="UP000594262">
    <property type="component" value="Unplaced"/>
</dbReference>
<evidence type="ECO:0000256" key="1">
    <source>
        <dbReference type="SAM" id="SignalP"/>
    </source>
</evidence>
<evidence type="ECO:0000313" key="3">
    <source>
        <dbReference type="Proteomes" id="UP000594262"/>
    </source>
</evidence>
<proteinExistence type="predicted"/>
<keyword evidence="1" id="KW-0732">Signal</keyword>
<name>A0A7M5XH33_9CNID</name>
<organism evidence="2 3">
    <name type="scientific">Clytia hemisphaerica</name>
    <dbReference type="NCBI Taxonomy" id="252671"/>
    <lineage>
        <taxon>Eukaryota</taxon>
        <taxon>Metazoa</taxon>
        <taxon>Cnidaria</taxon>
        <taxon>Hydrozoa</taxon>
        <taxon>Hydroidolina</taxon>
        <taxon>Leptothecata</taxon>
        <taxon>Obeliida</taxon>
        <taxon>Clytiidae</taxon>
        <taxon>Clytia</taxon>
    </lineage>
</organism>
<accession>A0A7M5XH33</accession>
<dbReference type="EnsemblMetazoa" id="CLYHEMT022239.1">
    <property type="protein sequence ID" value="CLYHEMP022239.1"/>
    <property type="gene ID" value="CLYHEMG022239"/>
</dbReference>
<feature type="signal peptide" evidence="1">
    <location>
        <begin position="1"/>
        <end position="18"/>
    </location>
</feature>
<protein>
    <submittedName>
        <fullName evidence="2">Uncharacterized protein</fullName>
    </submittedName>
</protein>
<sequence length="111" mass="12668">MRASLLLIFLASIVLVKASNFRYAHAPREYKVPGQPEFHNKRDEIQWKLNYAQKTLAKAREIEKLAKKAAVHFGYYDGNKSGHSTVKSIIGQAQDVLMDASDKMGYSYEKF</sequence>